<evidence type="ECO:0000256" key="3">
    <source>
        <dbReference type="ARBA" id="ARBA00022490"/>
    </source>
</evidence>
<evidence type="ECO:0000313" key="13">
    <source>
        <dbReference type="EMBL" id="NXG14714.1"/>
    </source>
</evidence>
<organism evidence="13 14">
    <name type="scientific">Grallaria varia</name>
    <name type="common">variegated antpitta</name>
    <dbReference type="NCBI Taxonomy" id="117165"/>
    <lineage>
        <taxon>Eukaryota</taxon>
        <taxon>Metazoa</taxon>
        <taxon>Chordata</taxon>
        <taxon>Craniata</taxon>
        <taxon>Vertebrata</taxon>
        <taxon>Euteleostomi</taxon>
        <taxon>Archelosauria</taxon>
        <taxon>Archosauria</taxon>
        <taxon>Dinosauria</taxon>
        <taxon>Saurischia</taxon>
        <taxon>Theropoda</taxon>
        <taxon>Coelurosauria</taxon>
        <taxon>Aves</taxon>
        <taxon>Neognathae</taxon>
        <taxon>Neoaves</taxon>
        <taxon>Telluraves</taxon>
        <taxon>Australaves</taxon>
        <taxon>Passeriformes</taxon>
        <taxon>Formicariidae</taxon>
        <taxon>Grallaria</taxon>
    </lineage>
</organism>
<evidence type="ECO:0000256" key="9">
    <source>
        <dbReference type="SAM" id="Coils"/>
    </source>
</evidence>
<evidence type="ECO:0000256" key="10">
    <source>
        <dbReference type="SAM" id="MobiDB-lite"/>
    </source>
</evidence>
<feature type="domain" description="Cep57 centrosome localisation" evidence="12">
    <location>
        <begin position="48"/>
        <end position="225"/>
    </location>
</feature>
<keyword evidence="5 9" id="KW-0175">Coiled coil</keyword>
<dbReference type="GO" id="GO:0005813">
    <property type="term" value="C:centrosome"/>
    <property type="evidence" value="ECO:0007669"/>
    <property type="project" value="UniProtKB-SubCell"/>
</dbReference>
<evidence type="ECO:0000256" key="8">
    <source>
        <dbReference type="ARBA" id="ARBA00042578"/>
    </source>
</evidence>
<comment type="subcellular location">
    <subcellularLocation>
        <location evidence="1">Cytoplasm</location>
        <location evidence="1">Cytoskeleton</location>
        <location evidence="1">Microtubule organizing center</location>
        <location evidence="1">Centrosome</location>
    </subcellularLocation>
</comment>
<protein>
    <recommendedName>
        <fullName evidence="7">Centrosomal protein 57kDa-like protein 1</fullName>
    </recommendedName>
    <alternativeName>
        <fullName evidence="8">Cep57-related protein</fullName>
    </alternativeName>
</protein>
<feature type="compositionally biased region" description="Basic residues" evidence="10">
    <location>
        <begin position="239"/>
        <end position="250"/>
    </location>
</feature>
<keyword evidence="14" id="KW-1185">Reference proteome</keyword>
<feature type="domain" description="Cep57 centrosome microtubule-binding" evidence="11">
    <location>
        <begin position="294"/>
        <end position="357"/>
    </location>
</feature>
<dbReference type="Pfam" id="PF14073">
    <property type="entry name" value="Cep57_CLD"/>
    <property type="match status" value="1"/>
</dbReference>
<comment type="caution">
    <text evidence="13">The sequence shown here is derived from an EMBL/GenBank/DDBJ whole genome shotgun (WGS) entry which is preliminary data.</text>
</comment>
<dbReference type="Gene3D" id="1.20.58.90">
    <property type="match status" value="1"/>
</dbReference>
<evidence type="ECO:0000256" key="6">
    <source>
        <dbReference type="ARBA" id="ARBA00023212"/>
    </source>
</evidence>
<dbReference type="AlphaFoldDB" id="A0A7K8ZFX2"/>
<evidence type="ECO:0000259" key="11">
    <source>
        <dbReference type="Pfam" id="PF06657"/>
    </source>
</evidence>
<evidence type="ECO:0000256" key="7">
    <source>
        <dbReference type="ARBA" id="ARBA00041218"/>
    </source>
</evidence>
<evidence type="ECO:0000256" key="4">
    <source>
        <dbReference type="ARBA" id="ARBA00022701"/>
    </source>
</evidence>
<feature type="coiled-coil region" evidence="9">
    <location>
        <begin position="169"/>
        <end position="196"/>
    </location>
</feature>
<reference evidence="13 14" key="1">
    <citation type="submission" date="2019-09" db="EMBL/GenBank/DDBJ databases">
        <title>Bird 10,000 Genomes (B10K) Project - Family phase.</title>
        <authorList>
            <person name="Zhang G."/>
        </authorList>
    </citation>
    <scope>NUCLEOTIDE SEQUENCE [LARGE SCALE GENOMIC DNA]</scope>
    <source>
        <strain evidence="13">B10K-DU-001-02</strain>
        <tissue evidence="13">Muscle</tissue>
    </source>
</reference>
<dbReference type="InterPro" id="IPR051756">
    <property type="entry name" value="Centrosomal_MT-associated"/>
</dbReference>
<sequence length="431" mass="48726">MDSESKNSFIGSFLQPPDQMLPAAFAYIESTKLVAVAGDGSSIPNNQAVVAALKTLQEKIHHLEVEKSRAEADLCSLSRAAAQYKKALEHESCEKDAAHQELMQQRKDASVQLNAAQSRCSLLEKQLDYMKKMVSSVELEKKIIFEQQAQLQKEEDQNWLELHVKLEKLEILEKECLKLTATQRIAEDKIKHLEEKICKEDHQRKIIQDETAQLQTGFDINRILMSLVTSQCEPEKENGKKKKPKKRSPTMKKMDLSQLHVKAGELPFVAGQVGENHALSKSVSSCSVSPTATRILSHLLLAIQDELGQMSSERQELLKQIQETQDSKVREDLEREMDCLVEQMEIKREQISKLKKHQATVQKLKRKTQKLKQGATHVKQKCGGQKEAKEIAVTVKESVFKSCPGQKSRSSLQLLKTVRKIQSSLKKDGVI</sequence>
<comment type="similarity">
    <text evidence="2">Belongs to the translokin family.</text>
</comment>
<evidence type="ECO:0000259" key="12">
    <source>
        <dbReference type="Pfam" id="PF14073"/>
    </source>
</evidence>
<gene>
    <name evidence="13" type="primary">Cep57l1</name>
    <name evidence="13" type="ORF">GRAVAR_R05210</name>
</gene>
<dbReference type="GO" id="GO:0008017">
    <property type="term" value="F:microtubule binding"/>
    <property type="evidence" value="ECO:0007669"/>
    <property type="project" value="InterPro"/>
</dbReference>
<dbReference type="GO" id="GO:0005874">
    <property type="term" value="C:microtubule"/>
    <property type="evidence" value="ECO:0007669"/>
    <property type="project" value="UniProtKB-KW"/>
</dbReference>
<dbReference type="GO" id="GO:0043015">
    <property type="term" value="F:gamma-tubulin binding"/>
    <property type="evidence" value="ECO:0007669"/>
    <property type="project" value="InterPro"/>
</dbReference>
<dbReference type="Pfam" id="PF06657">
    <property type="entry name" value="Cep57_MT_bd"/>
    <property type="match status" value="1"/>
</dbReference>
<evidence type="ECO:0000256" key="2">
    <source>
        <dbReference type="ARBA" id="ARBA00008179"/>
    </source>
</evidence>
<dbReference type="InterPro" id="IPR025913">
    <property type="entry name" value="Cep57_CLD"/>
</dbReference>
<feature type="coiled-coil region" evidence="9">
    <location>
        <begin position="46"/>
        <end position="73"/>
    </location>
</feature>
<dbReference type="EMBL" id="VWZG01001791">
    <property type="protein sequence ID" value="NXG14714.1"/>
    <property type="molecule type" value="Genomic_DNA"/>
</dbReference>
<feature type="region of interest" description="Disordered" evidence="10">
    <location>
        <begin position="232"/>
        <end position="253"/>
    </location>
</feature>
<feature type="coiled-coil region" evidence="9">
    <location>
        <begin position="300"/>
        <end position="374"/>
    </location>
</feature>
<dbReference type="PANTHER" id="PTHR19336:SF10">
    <property type="entry name" value="CENTROSOMAL PROTEIN CEP57L1"/>
    <property type="match status" value="1"/>
</dbReference>
<accession>A0A7K8ZFX2</accession>
<feature type="non-terminal residue" evidence="13">
    <location>
        <position position="1"/>
    </location>
</feature>
<feature type="non-terminal residue" evidence="13">
    <location>
        <position position="431"/>
    </location>
</feature>
<feature type="coiled-coil region" evidence="9">
    <location>
        <begin position="99"/>
        <end position="126"/>
    </location>
</feature>
<dbReference type="Proteomes" id="UP000591535">
    <property type="component" value="Unassembled WGS sequence"/>
</dbReference>
<dbReference type="InterPro" id="IPR024957">
    <property type="entry name" value="Cep57_MT-bd_dom"/>
</dbReference>
<evidence type="ECO:0000313" key="14">
    <source>
        <dbReference type="Proteomes" id="UP000591535"/>
    </source>
</evidence>
<proteinExistence type="inferred from homology"/>
<evidence type="ECO:0000256" key="1">
    <source>
        <dbReference type="ARBA" id="ARBA00004300"/>
    </source>
</evidence>
<name>A0A7K8ZFX2_9PASS</name>
<dbReference type="PANTHER" id="PTHR19336">
    <property type="entry name" value="UNCHARACTERIZED DUF1167"/>
    <property type="match status" value="1"/>
</dbReference>
<evidence type="ECO:0000256" key="5">
    <source>
        <dbReference type="ARBA" id="ARBA00023054"/>
    </source>
</evidence>
<keyword evidence="3" id="KW-0963">Cytoplasm</keyword>
<dbReference type="GO" id="GO:0042802">
    <property type="term" value="F:identical protein binding"/>
    <property type="evidence" value="ECO:0007669"/>
    <property type="project" value="InterPro"/>
</dbReference>
<keyword evidence="4" id="KW-0493">Microtubule</keyword>
<keyword evidence="6" id="KW-0206">Cytoskeleton</keyword>